<feature type="compositionally biased region" description="Basic and acidic residues" evidence="1">
    <location>
        <begin position="341"/>
        <end position="350"/>
    </location>
</feature>
<accession>A0A6J8BY35</accession>
<dbReference type="EMBL" id="CACVKT020004298">
    <property type="protein sequence ID" value="CAC5388955.1"/>
    <property type="molecule type" value="Genomic_DNA"/>
</dbReference>
<dbReference type="Proteomes" id="UP000507470">
    <property type="component" value="Unassembled WGS sequence"/>
</dbReference>
<name>A0A6J8BY35_MYTCO</name>
<reference evidence="2 3" key="1">
    <citation type="submission" date="2020-06" db="EMBL/GenBank/DDBJ databases">
        <authorList>
            <person name="Li R."/>
            <person name="Bekaert M."/>
        </authorList>
    </citation>
    <scope>NUCLEOTIDE SEQUENCE [LARGE SCALE GENOMIC DNA]</scope>
    <source>
        <strain evidence="3">wild</strain>
    </source>
</reference>
<dbReference type="OrthoDB" id="6157735at2759"/>
<protein>
    <submittedName>
        <fullName evidence="2">Uncharacterized protein</fullName>
    </submittedName>
</protein>
<keyword evidence="3" id="KW-1185">Reference proteome</keyword>
<feature type="region of interest" description="Disordered" evidence="1">
    <location>
        <begin position="341"/>
        <end position="360"/>
    </location>
</feature>
<evidence type="ECO:0000313" key="3">
    <source>
        <dbReference type="Proteomes" id="UP000507470"/>
    </source>
</evidence>
<organism evidence="2 3">
    <name type="scientific">Mytilus coruscus</name>
    <name type="common">Sea mussel</name>
    <dbReference type="NCBI Taxonomy" id="42192"/>
    <lineage>
        <taxon>Eukaryota</taxon>
        <taxon>Metazoa</taxon>
        <taxon>Spiralia</taxon>
        <taxon>Lophotrochozoa</taxon>
        <taxon>Mollusca</taxon>
        <taxon>Bivalvia</taxon>
        <taxon>Autobranchia</taxon>
        <taxon>Pteriomorphia</taxon>
        <taxon>Mytilida</taxon>
        <taxon>Mytiloidea</taxon>
        <taxon>Mytilidae</taxon>
        <taxon>Mytilinae</taxon>
        <taxon>Mytilus</taxon>
    </lineage>
</organism>
<sequence length="405" mass="45191">MFQVVASSIPARNNVFAGPTMKRMPSTHTAWSTQRPIPTVPIYNTQPMSQHSAVPTMTAMDQPYGYGAGFSQHNQIQMPITTANTLRPVATNKAHTTPLKSLKYDGTEKGDDWSDKSVLFDIQADITTFADCDTDKTVCGKNLYDASENKNLKIKLAILKNLVQRNKVAYGVTVDLEKLTFNIGGEILEMSPGPKQSIPVVSNYHVNAKLENQLDNYIFEQCDEKLPILIPRCLYNYQDQPSICLVNASDVYYTLKRNSVIAKAEVVSEIEPCVSMNQITEVNDGIQVELSTPLRQLLESSCLNLSEDEKQQLEFTTDQLSSEQAKDPDLQLILHWLQKDEEPPENKDISSSEDTLLDAESIRTDSVADLDELEDNPLIGYDETTGDIVVTEQIPKSDLPSKRPT</sequence>
<dbReference type="AlphaFoldDB" id="A0A6J8BY35"/>
<evidence type="ECO:0000256" key="1">
    <source>
        <dbReference type="SAM" id="MobiDB-lite"/>
    </source>
</evidence>
<proteinExistence type="predicted"/>
<gene>
    <name evidence="2" type="ORF">MCOR_24181</name>
</gene>
<evidence type="ECO:0000313" key="2">
    <source>
        <dbReference type="EMBL" id="CAC5388955.1"/>
    </source>
</evidence>